<dbReference type="AlphaFoldDB" id="A0A9Q1K482"/>
<reference evidence="2" key="1">
    <citation type="submission" date="2022-04" db="EMBL/GenBank/DDBJ databases">
        <title>Carnegiea gigantea Genome sequencing and assembly v2.</title>
        <authorList>
            <person name="Copetti D."/>
            <person name="Sanderson M.J."/>
            <person name="Burquez A."/>
            <person name="Wojciechowski M.F."/>
        </authorList>
    </citation>
    <scope>NUCLEOTIDE SEQUENCE</scope>
    <source>
        <strain evidence="2">SGP5-SGP5p</strain>
        <tissue evidence="2">Aerial part</tissue>
    </source>
</reference>
<dbReference type="EMBL" id="JAKOGI010000321">
    <property type="protein sequence ID" value="KAJ8436976.1"/>
    <property type="molecule type" value="Genomic_DNA"/>
</dbReference>
<organism evidence="2 3">
    <name type="scientific">Carnegiea gigantea</name>
    <dbReference type="NCBI Taxonomy" id="171969"/>
    <lineage>
        <taxon>Eukaryota</taxon>
        <taxon>Viridiplantae</taxon>
        <taxon>Streptophyta</taxon>
        <taxon>Embryophyta</taxon>
        <taxon>Tracheophyta</taxon>
        <taxon>Spermatophyta</taxon>
        <taxon>Magnoliopsida</taxon>
        <taxon>eudicotyledons</taxon>
        <taxon>Gunneridae</taxon>
        <taxon>Pentapetalae</taxon>
        <taxon>Caryophyllales</taxon>
        <taxon>Cactineae</taxon>
        <taxon>Cactaceae</taxon>
        <taxon>Cactoideae</taxon>
        <taxon>Echinocereeae</taxon>
        <taxon>Carnegiea</taxon>
    </lineage>
</organism>
<dbReference type="Pfam" id="PF13966">
    <property type="entry name" value="zf-RVT"/>
    <property type="match status" value="1"/>
</dbReference>
<sequence>MQRPDILALLETHLSGRRAYEVCTQTGFHQWYRVEARGFSGGIWVLWNPHEIGLRVLLAHDQFITMEVHKGSARPWLYTVVYASPHAHLREELWCRLQQAAQGTQDLWLLAGDFNETINLEERNHGGPDEGAVRHLAQSASDHSPLLINSRGFSTIPLAAKPFRFQDLGKYLGVPTINGKVTKETFREVVQRVDKRLSGWKTKCLSLAGRLTLIHSTLSSLPSFIMQMTWLPRSICDELDRKTRRFLWGGTAMERKTHLVAWNVITLQKDNGGLGIRPMRCLNSALMLKLGWRLHAEPSSLRARVLRHKYCNGMDTLPSACRKNSSNVWKGIMAHKNDLQHTVGLAIGNGNATHFWTNTWAIEKPLVGVATTRIPIGDLTKKVSEYWDRDHGWNWAALRNCIPQGALDKIASFELLPDNTPDNVFWHGETSGRFSVKSAMSFLQQERRPRPLESWKWVWKLKVPLRVSMFVWLPLHNKLMTNVNRARRHLTLDTRCTACGFEVEDLDHILRKCPQAVMVWRSLAHKGWGCVAHNAERCATSIDPSNNIPRDKGEFLIQKFCEVNIALHNSRDTTVKTISSPTNERITWQAPPMGWVTVNTDGASKGNPGHAGGGGVIRGDRREWLVGFIERMGVCSSTKAEIKATLQGLRLAQHMGLKKISLQLDSLTVMGMLKGTYDWCLEHAPLLSECKSLIESRDWEVKVSHCFREANQVADHLANLSLTMPSTYYELSAPPPEDWQKKSFKRIQRHNTTELL</sequence>
<dbReference type="Pfam" id="PF13456">
    <property type="entry name" value="RVT_3"/>
    <property type="match status" value="1"/>
</dbReference>
<dbReference type="SUPFAM" id="SSF56219">
    <property type="entry name" value="DNase I-like"/>
    <property type="match status" value="1"/>
</dbReference>
<dbReference type="GO" id="GO:0004523">
    <property type="term" value="F:RNA-DNA hybrid ribonuclease activity"/>
    <property type="evidence" value="ECO:0007669"/>
    <property type="project" value="InterPro"/>
</dbReference>
<accession>A0A9Q1K482</accession>
<dbReference type="InterPro" id="IPR012337">
    <property type="entry name" value="RNaseH-like_sf"/>
</dbReference>
<comment type="caution">
    <text evidence="2">The sequence shown here is derived from an EMBL/GenBank/DDBJ whole genome shotgun (WGS) entry which is preliminary data.</text>
</comment>
<dbReference type="InterPro" id="IPR044730">
    <property type="entry name" value="RNase_H-like_dom_plant"/>
</dbReference>
<dbReference type="InterPro" id="IPR026960">
    <property type="entry name" value="RVT-Znf"/>
</dbReference>
<dbReference type="PROSITE" id="PS50879">
    <property type="entry name" value="RNASE_H_1"/>
    <property type="match status" value="1"/>
</dbReference>
<dbReference type="Gene3D" id="3.30.420.10">
    <property type="entry name" value="Ribonuclease H-like superfamily/Ribonuclease H"/>
    <property type="match status" value="1"/>
</dbReference>
<dbReference type="Gene3D" id="3.60.10.10">
    <property type="entry name" value="Endonuclease/exonuclease/phosphatase"/>
    <property type="match status" value="1"/>
</dbReference>
<dbReference type="PANTHER" id="PTHR47723">
    <property type="entry name" value="OS05G0353850 PROTEIN"/>
    <property type="match status" value="1"/>
</dbReference>
<evidence type="ECO:0000259" key="1">
    <source>
        <dbReference type="PROSITE" id="PS50879"/>
    </source>
</evidence>
<dbReference type="InterPro" id="IPR036691">
    <property type="entry name" value="Endo/exonu/phosph_ase_sf"/>
</dbReference>
<dbReference type="PANTHER" id="PTHR47723:SF19">
    <property type="entry name" value="POLYNUCLEOTIDYL TRANSFERASE, RIBONUCLEASE H-LIKE SUPERFAMILY PROTEIN"/>
    <property type="match status" value="1"/>
</dbReference>
<dbReference type="Proteomes" id="UP001153076">
    <property type="component" value="Unassembled WGS sequence"/>
</dbReference>
<dbReference type="OrthoDB" id="1937528at2759"/>
<evidence type="ECO:0000313" key="2">
    <source>
        <dbReference type="EMBL" id="KAJ8436976.1"/>
    </source>
</evidence>
<proteinExistence type="predicted"/>
<keyword evidence="3" id="KW-1185">Reference proteome</keyword>
<dbReference type="CDD" id="cd06222">
    <property type="entry name" value="RNase_H_like"/>
    <property type="match status" value="1"/>
</dbReference>
<dbReference type="InterPro" id="IPR002156">
    <property type="entry name" value="RNaseH_domain"/>
</dbReference>
<gene>
    <name evidence="2" type="ORF">Cgig2_012263</name>
</gene>
<evidence type="ECO:0000313" key="3">
    <source>
        <dbReference type="Proteomes" id="UP001153076"/>
    </source>
</evidence>
<dbReference type="InterPro" id="IPR053151">
    <property type="entry name" value="RNase_H-like"/>
</dbReference>
<dbReference type="InterPro" id="IPR036397">
    <property type="entry name" value="RNaseH_sf"/>
</dbReference>
<protein>
    <recommendedName>
        <fullName evidence="1">RNase H type-1 domain-containing protein</fullName>
    </recommendedName>
</protein>
<name>A0A9Q1K482_9CARY</name>
<dbReference type="SUPFAM" id="SSF53098">
    <property type="entry name" value="Ribonuclease H-like"/>
    <property type="match status" value="1"/>
</dbReference>
<dbReference type="GO" id="GO:0003676">
    <property type="term" value="F:nucleic acid binding"/>
    <property type="evidence" value="ECO:0007669"/>
    <property type="project" value="InterPro"/>
</dbReference>
<feature type="domain" description="RNase H type-1" evidence="1">
    <location>
        <begin position="592"/>
        <end position="723"/>
    </location>
</feature>